<comment type="caution">
    <text evidence="2">The sequence shown here is derived from an EMBL/GenBank/DDBJ whole genome shotgun (WGS) entry which is preliminary data.</text>
</comment>
<dbReference type="PANTHER" id="PTHR47521">
    <property type="entry name" value="SERPENTINE RECEPTOR, CLASS E (EPSILON)-RELATED"/>
    <property type="match status" value="1"/>
</dbReference>
<organism evidence="2 3">
    <name type="scientific">Pristionchus fissidentatus</name>
    <dbReference type="NCBI Taxonomy" id="1538716"/>
    <lineage>
        <taxon>Eukaryota</taxon>
        <taxon>Metazoa</taxon>
        <taxon>Ecdysozoa</taxon>
        <taxon>Nematoda</taxon>
        <taxon>Chromadorea</taxon>
        <taxon>Rhabditida</taxon>
        <taxon>Rhabditina</taxon>
        <taxon>Diplogasteromorpha</taxon>
        <taxon>Diplogasteroidea</taxon>
        <taxon>Neodiplogasteridae</taxon>
        <taxon>Pristionchus</taxon>
    </lineage>
</organism>
<sequence length="99" mass="11129">YAITEVCIASISFIMLLPCVYVLFTTSTLHINCKIILGTSALAQELMIASQISMFAYDIHVGNVMPESEDPDKEFLLVHEMAYIYTTYLSLMIVVERSV</sequence>
<evidence type="ECO:0000256" key="1">
    <source>
        <dbReference type="SAM" id="Phobius"/>
    </source>
</evidence>
<dbReference type="InterPro" id="IPR052860">
    <property type="entry name" value="NRL-GPCR1"/>
</dbReference>
<keyword evidence="1" id="KW-1133">Transmembrane helix</keyword>
<accession>A0AAV5UQN0</accession>
<dbReference type="PANTHER" id="PTHR47521:SF18">
    <property type="entry name" value="G PROTEIN-COUPLED RECEPTOR-RELATED"/>
    <property type="match status" value="1"/>
</dbReference>
<keyword evidence="1" id="KW-0812">Transmembrane</keyword>
<feature type="non-terminal residue" evidence="2">
    <location>
        <position position="99"/>
    </location>
</feature>
<reference evidence="2" key="1">
    <citation type="submission" date="2023-10" db="EMBL/GenBank/DDBJ databases">
        <title>Genome assembly of Pristionchus species.</title>
        <authorList>
            <person name="Yoshida K."/>
            <person name="Sommer R.J."/>
        </authorList>
    </citation>
    <scope>NUCLEOTIDE SEQUENCE</scope>
    <source>
        <strain evidence="2">RS5133</strain>
    </source>
</reference>
<evidence type="ECO:0000313" key="2">
    <source>
        <dbReference type="EMBL" id="GMT09427.1"/>
    </source>
</evidence>
<evidence type="ECO:0000313" key="3">
    <source>
        <dbReference type="Proteomes" id="UP001432322"/>
    </source>
</evidence>
<gene>
    <name evidence="2" type="ORF">PFISCL1PPCAC_724</name>
</gene>
<keyword evidence="3" id="KW-1185">Reference proteome</keyword>
<keyword evidence="1" id="KW-0472">Membrane</keyword>
<dbReference type="AlphaFoldDB" id="A0AAV5UQN0"/>
<dbReference type="EMBL" id="BTSY01000001">
    <property type="protein sequence ID" value="GMT09427.1"/>
    <property type="molecule type" value="Genomic_DNA"/>
</dbReference>
<proteinExistence type="predicted"/>
<dbReference type="Proteomes" id="UP001432322">
    <property type="component" value="Unassembled WGS sequence"/>
</dbReference>
<feature type="non-terminal residue" evidence="2">
    <location>
        <position position="1"/>
    </location>
</feature>
<protein>
    <recommendedName>
        <fullName evidence="4">G protein-coupled receptor</fullName>
    </recommendedName>
</protein>
<feature type="transmembrane region" description="Helical" evidence="1">
    <location>
        <begin position="6"/>
        <end position="24"/>
    </location>
</feature>
<name>A0AAV5UQN0_9BILA</name>
<evidence type="ECO:0008006" key="4">
    <source>
        <dbReference type="Google" id="ProtNLM"/>
    </source>
</evidence>